<dbReference type="EMBL" id="BASD01000042">
    <property type="protein sequence ID" value="GAD20217.1"/>
    <property type="molecule type" value="Genomic_DNA"/>
</dbReference>
<keyword evidence="1" id="KW-0472">Membrane</keyword>
<evidence type="ECO:0000313" key="2">
    <source>
        <dbReference type="EMBL" id="GAD20217.1"/>
    </source>
</evidence>
<feature type="transmembrane region" description="Helical" evidence="1">
    <location>
        <begin position="48"/>
        <end position="67"/>
    </location>
</feature>
<keyword evidence="1" id="KW-1133">Transmembrane helix</keyword>
<evidence type="ECO:0000313" key="3">
    <source>
        <dbReference type="Proteomes" id="UP000018143"/>
    </source>
</evidence>
<dbReference type="STRING" id="1325130.HFN_1595"/>
<dbReference type="RefSeq" id="WP_023950031.1">
    <property type="nucleotide sequence ID" value="NZ_BASD01000042.1"/>
</dbReference>
<evidence type="ECO:0000256" key="1">
    <source>
        <dbReference type="SAM" id="Phobius"/>
    </source>
</evidence>
<gene>
    <name evidence="2" type="ORF">HFN_1595</name>
</gene>
<keyword evidence="3" id="KW-1185">Reference proteome</keyword>
<accession>T1DXF2</accession>
<dbReference type="Proteomes" id="UP000018143">
    <property type="component" value="Unassembled WGS sequence"/>
</dbReference>
<name>T1DXF2_9HELI</name>
<comment type="caution">
    <text evidence="2">The sequence shown here is derived from an EMBL/GenBank/DDBJ whole genome shotgun (WGS) entry which is preliminary data.</text>
</comment>
<organism evidence="2 3">
    <name type="scientific">Helicobacter fennelliae MRY12-0050</name>
    <dbReference type="NCBI Taxonomy" id="1325130"/>
    <lineage>
        <taxon>Bacteria</taxon>
        <taxon>Pseudomonadati</taxon>
        <taxon>Campylobacterota</taxon>
        <taxon>Epsilonproteobacteria</taxon>
        <taxon>Campylobacterales</taxon>
        <taxon>Helicobacteraceae</taxon>
        <taxon>Helicobacter</taxon>
    </lineage>
</organism>
<dbReference type="AlphaFoldDB" id="T1DXF2"/>
<keyword evidence="1" id="KW-0812">Transmembrane</keyword>
<sequence>MESLIAILFIPALLLVAVVVIYIVKLVFYDVYISDFSDVWKDYKNKKISLKVIVFLTALGIFINFILPRL</sequence>
<reference evidence="2 3" key="1">
    <citation type="journal article" date="2013" name="Genome Announc.">
        <title>Draft Genome Sequence of Helicobacter fennelliae Strain MRY12-0050, Isolated from a Bacteremia Patient.</title>
        <authorList>
            <person name="Rimbara E."/>
            <person name="Matsui M."/>
            <person name="Mori S."/>
            <person name="Suzuki S."/>
            <person name="Suzuki M."/>
            <person name="Kim H."/>
            <person name="Sekizuka T."/>
            <person name="Kuroda M."/>
            <person name="Shibayama K."/>
        </authorList>
    </citation>
    <scope>NUCLEOTIDE SEQUENCE [LARGE SCALE GENOMIC DNA]</scope>
    <source>
        <strain evidence="2 3">MRY12-0050</strain>
    </source>
</reference>
<proteinExistence type="predicted"/>
<feature type="transmembrane region" description="Helical" evidence="1">
    <location>
        <begin position="6"/>
        <end position="28"/>
    </location>
</feature>
<protein>
    <submittedName>
        <fullName evidence="2">Uncharacterized protein</fullName>
    </submittedName>
</protein>